<dbReference type="InterPro" id="IPR003691">
    <property type="entry name" value="FluC"/>
</dbReference>
<accession>D0KZJ2</accession>
<feature type="transmembrane region" description="Helical" evidence="12">
    <location>
        <begin position="67"/>
        <end position="85"/>
    </location>
</feature>
<comment type="catalytic activity">
    <reaction evidence="11">
        <text>fluoride(in) = fluoride(out)</text>
        <dbReference type="Rhea" id="RHEA:76159"/>
        <dbReference type="ChEBI" id="CHEBI:17051"/>
    </reaction>
    <physiologicalReaction direction="left-to-right" evidence="11">
        <dbReference type="Rhea" id="RHEA:76160"/>
    </physiologicalReaction>
</comment>
<comment type="subcellular location">
    <subcellularLocation>
        <location evidence="12">Cell inner membrane</location>
        <topology evidence="12">Multi-pass membrane protein</topology>
    </subcellularLocation>
    <subcellularLocation>
        <location evidence="1">Cell membrane</location>
        <topology evidence="1">Multi-pass membrane protein</topology>
    </subcellularLocation>
</comment>
<evidence type="ECO:0000256" key="12">
    <source>
        <dbReference type="HAMAP-Rule" id="MF_00454"/>
    </source>
</evidence>
<keyword evidence="6 12" id="KW-0915">Sodium</keyword>
<feature type="binding site" evidence="12">
    <location>
        <position position="78"/>
    </location>
    <ligand>
        <name>Na(+)</name>
        <dbReference type="ChEBI" id="CHEBI:29101"/>
        <note>structural</note>
    </ligand>
</feature>
<dbReference type="EMBL" id="CP001801">
    <property type="protein sequence ID" value="ACX95865.1"/>
    <property type="molecule type" value="Genomic_DNA"/>
</dbReference>
<dbReference type="AlphaFoldDB" id="D0KZJ2"/>
<keyword evidence="2 12" id="KW-1003">Cell membrane</keyword>
<dbReference type="GO" id="GO:0046872">
    <property type="term" value="F:metal ion binding"/>
    <property type="evidence" value="ECO:0007669"/>
    <property type="project" value="UniProtKB-KW"/>
</dbReference>
<dbReference type="STRING" id="555778.Hneap_1029"/>
<evidence type="ECO:0000256" key="7">
    <source>
        <dbReference type="ARBA" id="ARBA00023065"/>
    </source>
</evidence>
<feature type="transmembrane region" description="Helical" evidence="12">
    <location>
        <begin position="97"/>
        <end position="121"/>
    </location>
</feature>
<keyword evidence="12" id="KW-0479">Metal-binding</keyword>
<evidence type="ECO:0000256" key="11">
    <source>
        <dbReference type="ARBA" id="ARBA00035585"/>
    </source>
</evidence>
<dbReference type="Pfam" id="PF02537">
    <property type="entry name" value="CRCB"/>
    <property type="match status" value="1"/>
</dbReference>
<comment type="similarity">
    <text evidence="10 12">Belongs to the fluoride channel Fluc/FEX (TC 1.A.43) family.</text>
</comment>
<comment type="function">
    <text evidence="12">Fluoride-specific ion channel. Important for reducing fluoride concentration in the cell, thus reducing its toxicity.</text>
</comment>
<dbReference type="OrthoDB" id="9806299at2"/>
<evidence type="ECO:0000256" key="9">
    <source>
        <dbReference type="ARBA" id="ARBA00023303"/>
    </source>
</evidence>
<comment type="activity regulation">
    <text evidence="12">Na(+) is not transported, but it plays an essential structural role and its presence is essential for fluoride channel function.</text>
</comment>
<keyword evidence="5 12" id="KW-1133">Transmembrane helix</keyword>
<dbReference type="GO" id="GO:0140114">
    <property type="term" value="P:cellular detoxification of fluoride"/>
    <property type="evidence" value="ECO:0007669"/>
    <property type="project" value="UniProtKB-UniRule"/>
</dbReference>
<evidence type="ECO:0000256" key="10">
    <source>
        <dbReference type="ARBA" id="ARBA00035120"/>
    </source>
</evidence>
<gene>
    <name evidence="12" type="primary">fluC</name>
    <name evidence="12" type="synonym">crcB</name>
    <name evidence="13" type="ordered locus">Hneap_1029</name>
</gene>
<protein>
    <recommendedName>
        <fullName evidence="12">Fluoride-specific ion channel FluC</fullName>
    </recommendedName>
</protein>
<sequence>MRIYLLIALGGSMGAIARYAVINWVTHHLGRAFPFGTLTVNVVGSALMGFLGVYLLQKFHISAEYRVAILTGFLGAFTTMSTFSIDSLSLIEKNQWFMASVYIAVTVVVCIAAARGGMILAERV</sequence>
<evidence type="ECO:0000256" key="6">
    <source>
        <dbReference type="ARBA" id="ARBA00023053"/>
    </source>
</evidence>
<dbReference type="HOGENOM" id="CLU_114342_3_0_6"/>
<proteinExistence type="inferred from homology"/>
<name>D0KZJ2_HALNC</name>
<evidence type="ECO:0000256" key="3">
    <source>
        <dbReference type="ARBA" id="ARBA00022519"/>
    </source>
</evidence>
<feature type="binding site" evidence="12">
    <location>
        <position position="75"/>
    </location>
    <ligand>
        <name>Na(+)</name>
        <dbReference type="ChEBI" id="CHEBI:29101"/>
        <note>structural</note>
    </ligand>
</feature>
<dbReference type="NCBIfam" id="TIGR00494">
    <property type="entry name" value="crcB"/>
    <property type="match status" value="1"/>
</dbReference>
<keyword evidence="4 12" id="KW-0812">Transmembrane</keyword>
<evidence type="ECO:0000313" key="13">
    <source>
        <dbReference type="EMBL" id="ACX95865.1"/>
    </source>
</evidence>
<organism evidence="13 14">
    <name type="scientific">Halothiobacillus neapolitanus (strain ATCC 23641 / DSM 15147 / CIP 104769 / NCIMB 8539 / c2)</name>
    <name type="common">Thiobacillus neapolitanus</name>
    <dbReference type="NCBI Taxonomy" id="555778"/>
    <lineage>
        <taxon>Bacteria</taxon>
        <taxon>Pseudomonadati</taxon>
        <taxon>Pseudomonadota</taxon>
        <taxon>Gammaproteobacteria</taxon>
        <taxon>Chromatiales</taxon>
        <taxon>Halothiobacillaceae</taxon>
        <taxon>Halothiobacillus</taxon>
    </lineage>
</organism>
<evidence type="ECO:0000256" key="1">
    <source>
        <dbReference type="ARBA" id="ARBA00004651"/>
    </source>
</evidence>
<dbReference type="Proteomes" id="UP000009102">
    <property type="component" value="Chromosome"/>
</dbReference>
<feature type="transmembrane region" description="Helical" evidence="12">
    <location>
        <begin position="33"/>
        <end position="55"/>
    </location>
</feature>
<evidence type="ECO:0000256" key="5">
    <source>
        <dbReference type="ARBA" id="ARBA00022989"/>
    </source>
</evidence>
<dbReference type="KEGG" id="hna:Hneap_1029"/>
<evidence type="ECO:0000256" key="8">
    <source>
        <dbReference type="ARBA" id="ARBA00023136"/>
    </source>
</evidence>
<evidence type="ECO:0000256" key="4">
    <source>
        <dbReference type="ARBA" id="ARBA00022692"/>
    </source>
</evidence>
<evidence type="ECO:0000313" key="14">
    <source>
        <dbReference type="Proteomes" id="UP000009102"/>
    </source>
</evidence>
<evidence type="ECO:0000256" key="2">
    <source>
        <dbReference type="ARBA" id="ARBA00022475"/>
    </source>
</evidence>
<dbReference type="HAMAP" id="MF_00454">
    <property type="entry name" value="FluC"/>
    <property type="match status" value="1"/>
</dbReference>
<keyword evidence="14" id="KW-1185">Reference proteome</keyword>
<keyword evidence="7 12" id="KW-0406">Ion transport</keyword>
<dbReference type="PANTHER" id="PTHR28259:SF1">
    <property type="entry name" value="FLUORIDE EXPORT PROTEIN 1-RELATED"/>
    <property type="match status" value="1"/>
</dbReference>
<dbReference type="GO" id="GO:0005886">
    <property type="term" value="C:plasma membrane"/>
    <property type="evidence" value="ECO:0007669"/>
    <property type="project" value="UniProtKB-SubCell"/>
</dbReference>
<dbReference type="eggNOG" id="COG0239">
    <property type="taxonomic scope" value="Bacteria"/>
</dbReference>
<dbReference type="PANTHER" id="PTHR28259">
    <property type="entry name" value="FLUORIDE EXPORT PROTEIN 1-RELATED"/>
    <property type="match status" value="1"/>
</dbReference>
<keyword evidence="12" id="KW-0813">Transport</keyword>
<keyword evidence="3 12" id="KW-0997">Cell inner membrane</keyword>
<dbReference type="RefSeq" id="WP_012823901.1">
    <property type="nucleotide sequence ID" value="NC_013422.1"/>
</dbReference>
<keyword evidence="8 12" id="KW-0472">Membrane</keyword>
<keyword evidence="9 12" id="KW-0407">Ion channel</keyword>
<dbReference type="GO" id="GO:0062054">
    <property type="term" value="F:fluoride channel activity"/>
    <property type="evidence" value="ECO:0007669"/>
    <property type="project" value="UniProtKB-UniRule"/>
</dbReference>
<reference evidence="13 14" key="1">
    <citation type="submission" date="2009-10" db="EMBL/GenBank/DDBJ databases">
        <title>Complete sequence of Halothiobacillus neapolitanus c2.</title>
        <authorList>
            <consortium name="US DOE Joint Genome Institute"/>
            <person name="Lucas S."/>
            <person name="Copeland A."/>
            <person name="Lapidus A."/>
            <person name="Glavina del Rio T."/>
            <person name="Tice H."/>
            <person name="Bruce D."/>
            <person name="Goodwin L."/>
            <person name="Pitluck S."/>
            <person name="Davenport K."/>
            <person name="Brettin T."/>
            <person name="Detter J.C."/>
            <person name="Han C."/>
            <person name="Tapia R."/>
            <person name="Larimer F."/>
            <person name="Land M."/>
            <person name="Hauser L."/>
            <person name="Kyrpides N."/>
            <person name="Mikhailova N."/>
            <person name="Kerfeld C."/>
            <person name="Cannon G."/>
            <person name="Heinhort S."/>
        </authorList>
    </citation>
    <scope>NUCLEOTIDE SEQUENCE [LARGE SCALE GENOMIC DNA]</scope>
    <source>
        <strain evidence="14">ATCC 23641 / c2</strain>
    </source>
</reference>